<sequence>MKHLLDRKDNIMKNITFTYDSWMDGEQGEACMTVMVNDERAEMLDAAFNAPAKLSKTKVLILKDQAERLCNACECIRGRVYASDSIKMVEVKEV</sequence>
<organism evidence="1">
    <name type="scientific">Myoviridae sp. ctYGJ17</name>
    <dbReference type="NCBI Taxonomy" id="2827692"/>
    <lineage>
        <taxon>Viruses</taxon>
        <taxon>Duplodnaviria</taxon>
        <taxon>Heunggongvirae</taxon>
        <taxon>Uroviricota</taxon>
        <taxon>Caudoviricetes</taxon>
    </lineage>
</organism>
<dbReference type="EMBL" id="BK032829">
    <property type="protein sequence ID" value="DAF62863.1"/>
    <property type="molecule type" value="Genomic_DNA"/>
</dbReference>
<protein>
    <submittedName>
        <fullName evidence="1">Uncharacterized protein</fullName>
    </submittedName>
</protein>
<proteinExistence type="predicted"/>
<name>A0A8S5TIQ2_9CAUD</name>
<accession>A0A8S5TIQ2</accession>
<evidence type="ECO:0000313" key="1">
    <source>
        <dbReference type="EMBL" id="DAF62863.1"/>
    </source>
</evidence>
<reference evidence="1" key="1">
    <citation type="journal article" date="2021" name="Proc. Natl. Acad. Sci. U.S.A.">
        <title>A Catalog of Tens of Thousands of Viruses from Human Metagenomes Reveals Hidden Associations with Chronic Diseases.</title>
        <authorList>
            <person name="Tisza M.J."/>
            <person name="Buck C.B."/>
        </authorList>
    </citation>
    <scope>NUCLEOTIDE SEQUENCE</scope>
    <source>
        <strain evidence="1">CtYGJ17</strain>
    </source>
</reference>